<organism evidence="3 4">
    <name type="scientific">Streptomyces rhizosphaericola</name>
    <dbReference type="NCBI Taxonomy" id="2564098"/>
    <lineage>
        <taxon>Bacteria</taxon>
        <taxon>Bacillati</taxon>
        <taxon>Actinomycetota</taxon>
        <taxon>Actinomycetes</taxon>
        <taxon>Kitasatosporales</taxon>
        <taxon>Streptomycetaceae</taxon>
        <taxon>Streptomyces</taxon>
    </lineage>
</organism>
<feature type="region of interest" description="Disordered" evidence="1">
    <location>
        <begin position="54"/>
        <end position="78"/>
    </location>
</feature>
<sequence>MRTWRKHRARHAGCTGRYGDCTGRRAGGVRGVGPGSYGACGAAPVLYGGVRPGPGHGPAPLSPGASGGLPGAPGTDYPRRAYSGLDLSEVSAVTGLPRSSRSRPARPAVPARPPAPPEMLALLGGHFARAEPRDLALAYVQALLADPARGSAVEIAARAGSGSVWSTQRLLTRTVWDADLLRDSVRSHVVPRLGASGPCVVLCRHETVRAGAGAVAVTPAGAAGHERNTQVAALLCYVSRGVGGLIDRELHLPPRWTSDPERCARAGVPPERVRPQSMADLGQEMLERAVAASVPIGWVFGGPEFADPGLRRWLCHQRLPFCVELPQIPGPPVPPAESRQNESWQLLSRSLGAAFGRPAPGFGLTLLARRHPSGRISRFLLHASLSAPGIPAARTMTAAGPAAARAVHEADARAGLSSHHVRRWVAWYRHTTLAMTAAALRLEAAPRAAKPGPPQPGSPHPVRTEPSHPRGRAPRSR</sequence>
<feature type="region of interest" description="Disordered" evidence="1">
    <location>
        <begin position="93"/>
        <end position="113"/>
    </location>
</feature>
<protein>
    <recommendedName>
        <fullName evidence="2">Transposase IS701-like DDE domain-containing protein</fullName>
    </recommendedName>
</protein>
<dbReference type="PANTHER" id="PTHR33627">
    <property type="entry name" value="TRANSPOSASE"/>
    <property type="match status" value="1"/>
</dbReference>
<accession>A0ABY2PHJ4</accession>
<dbReference type="InterPro" id="IPR038721">
    <property type="entry name" value="IS701-like_DDE_dom"/>
</dbReference>
<dbReference type="Proteomes" id="UP000306274">
    <property type="component" value="Unassembled WGS sequence"/>
</dbReference>
<evidence type="ECO:0000313" key="3">
    <source>
        <dbReference type="EMBL" id="TGZ10550.1"/>
    </source>
</evidence>
<dbReference type="PANTHER" id="PTHR33627:SF1">
    <property type="entry name" value="TRANSPOSASE"/>
    <property type="match status" value="1"/>
</dbReference>
<keyword evidence="4" id="KW-1185">Reference proteome</keyword>
<proteinExistence type="predicted"/>
<evidence type="ECO:0000313" key="4">
    <source>
        <dbReference type="Proteomes" id="UP000306274"/>
    </source>
</evidence>
<name>A0ABY2PHJ4_9ACTN</name>
<feature type="domain" description="Transposase IS701-like DDE" evidence="2">
    <location>
        <begin position="125"/>
        <end position="314"/>
    </location>
</feature>
<dbReference type="InterPro" id="IPR039365">
    <property type="entry name" value="IS701-like"/>
</dbReference>
<comment type="caution">
    <text evidence="3">The sequence shown here is derived from an EMBL/GenBank/DDBJ whole genome shotgun (WGS) entry which is preliminary data.</text>
</comment>
<dbReference type="EMBL" id="SRZK01000064">
    <property type="protein sequence ID" value="TGZ10550.1"/>
    <property type="molecule type" value="Genomic_DNA"/>
</dbReference>
<evidence type="ECO:0000259" key="2">
    <source>
        <dbReference type="Pfam" id="PF13546"/>
    </source>
</evidence>
<evidence type="ECO:0000256" key="1">
    <source>
        <dbReference type="SAM" id="MobiDB-lite"/>
    </source>
</evidence>
<gene>
    <name evidence="3" type="ORF">E5Z02_09340</name>
</gene>
<reference evidence="3 4" key="1">
    <citation type="submission" date="2019-04" db="EMBL/GenBank/DDBJ databases">
        <title>Streptomyces rhizosphaericola sp. nov., an actinobacterium isolated from the wheat rhizosphere.</title>
        <authorList>
            <person name="Vargas Hoyos H.A."/>
            <person name="Santos S.N."/>
            <person name="Genuario D.B."/>
            <person name="Melo I.S."/>
            <person name="Da Silva L.J."/>
            <person name="Da Silva F.S.P."/>
            <person name="Zucchi T.D."/>
        </authorList>
    </citation>
    <scope>NUCLEOTIDE SEQUENCE [LARGE SCALE GENOMIC DNA]</scope>
    <source>
        <strain evidence="3 4">1AS2c</strain>
    </source>
</reference>
<feature type="region of interest" description="Disordered" evidence="1">
    <location>
        <begin position="444"/>
        <end position="477"/>
    </location>
</feature>
<dbReference type="Pfam" id="PF13546">
    <property type="entry name" value="DDE_5"/>
    <property type="match status" value="1"/>
</dbReference>